<keyword evidence="2" id="KW-1185">Reference proteome</keyword>
<evidence type="ECO:0000313" key="1">
    <source>
        <dbReference type="EMBL" id="NEZ55011.1"/>
    </source>
</evidence>
<dbReference type="RefSeq" id="WP_163696765.1">
    <property type="nucleotide sequence ID" value="NZ_QXHD01000004.1"/>
</dbReference>
<dbReference type="Proteomes" id="UP000481033">
    <property type="component" value="Unassembled WGS sequence"/>
</dbReference>
<dbReference type="AlphaFoldDB" id="A0A6M0RHC4"/>
<evidence type="ECO:0000313" key="2">
    <source>
        <dbReference type="Proteomes" id="UP000481033"/>
    </source>
</evidence>
<gene>
    <name evidence="1" type="ORF">DXZ20_04780</name>
</gene>
<comment type="caution">
    <text evidence="1">The sequence shown here is derived from an EMBL/GenBank/DDBJ whole genome shotgun (WGS) entry which is preliminary data.</text>
</comment>
<proteinExistence type="predicted"/>
<accession>A0A6M0RHC4</accession>
<dbReference type="EMBL" id="QXHD01000004">
    <property type="protein sequence ID" value="NEZ55011.1"/>
    <property type="molecule type" value="Genomic_DNA"/>
</dbReference>
<protein>
    <recommendedName>
        <fullName evidence="3">DUF4304 domain-containing protein</fullName>
    </recommendedName>
</protein>
<evidence type="ECO:0008006" key="3">
    <source>
        <dbReference type="Google" id="ProtNLM"/>
    </source>
</evidence>
<sequence>MGKIKTLLFEKMKPELGKAGFNLVKTRNWFIRKQNQNVSFVFWIVSYKDQGNIRITPTTGVRFNNIEDIFHQCAGFDEKYKKYTLTLVSEIWRWKKTETSYQYILKSEDNVQDIAIQIVHDFWEDALKYYESYATLSQVDSELNNDPSGECIHQIMDFARCSRGIIAAKLCNRHNYEKLVQIYRERMLNQDKGFYLSSFDCIVNLLSC</sequence>
<reference evidence="1 2" key="1">
    <citation type="journal article" date="2020" name="Microb. Ecol.">
        <title>Ecogenomics of the Marine Benthic Filamentous Cyanobacterium Adonisia.</title>
        <authorList>
            <person name="Walter J.M."/>
            <person name="Coutinho F.H."/>
            <person name="Leomil L."/>
            <person name="Hargreaves P.I."/>
            <person name="Campeao M.E."/>
            <person name="Vieira V.V."/>
            <person name="Silva B.S."/>
            <person name="Fistarol G.O."/>
            <person name="Salomon P.S."/>
            <person name="Sawabe T."/>
            <person name="Mino S."/>
            <person name="Hosokawa M."/>
            <person name="Miyashita H."/>
            <person name="Maruyama F."/>
            <person name="van Verk M.C."/>
            <person name="Dutilh B.E."/>
            <person name="Thompson C.C."/>
            <person name="Thompson F.L."/>
        </authorList>
    </citation>
    <scope>NUCLEOTIDE SEQUENCE [LARGE SCALE GENOMIC DNA]</scope>
    <source>
        <strain evidence="1 2">CCMR0081</strain>
    </source>
</reference>
<organism evidence="1 2">
    <name type="scientific">Adonisia turfae CCMR0081</name>
    <dbReference type="NCBI Taxonomy" id="2292702"/>
    <lineage>
        <taxon>Bacteria</taxon>
        <taxon>Bacillati</taxon>
        <taxon>Cyanobacteriota</taxon>
        <taxon>Adonisia</taxon>
        <taxon>Adonisia turfae</taxon>
    </lineage>
</organism>
<name>A0A6M0RHC4_9CYAN</name>